<reference evidence="1" key="1">
    <citation type="submission" date="2024-09" db="EMBL/GenBank/DDBJ databases">
        <title>Black Yeasts Isolated from many extreme environments.</title>
        <authorList>
            <person name="Coleine C."/>
            <person name="Stajich J.E."/>
            <person name="Selbmann L."/>
        </authorList>
    </citation>
    <scope>NUCLEOTIDE SEQUENCE</scope>
    <source>
        <strain evidence="1">CCFEE 5737</strain>
    </source>
</reference>
<accession>A0ACC3D2M7</accession>
<sequence>MTILVPPMNESTGFLMSQSHEENLRRGGVYLKSFEQFIKNSSPYVNEVQTAEAAHAHALQMVKASEDSSLGVYDKLTAVQQAAKNNKHQVTLQDEHSLPNIERRARASSLITPPGSPAQVKDSSPEPFEARPVLTAVANITGLSRQKLPKIGERFFVIHLKDLNGRRRHRPLSVSAGELAVPERCPHLIAHGVCNQGTCYVLDCAAYLYGPNNIFDSTPATADNITWDQEDLVHFERGYICDNEHCKGHRYPAGPRCWTRFGLYLTDDIMACLRMLVTNPKHHFTPLDMRDAERLSEMAKTHFYKTTRYNRIWKPAIYYYQPFEYALYGLSVTTWKRKGEFWDEEHECWEGGLQEIVDWKKERISMAKPEMKRYLCYLARKEVEWKESGYNPEILCDYEAWFRDEYES</sequence>
<comment type="caution">
    <text evidence="1">The sequence shown here is derived from an EMBL/GenBank/DDBJ whole genome shotgun (WGS) entry which is preliminary data.</text>
</comment>
<proteinExistence type="predicted"/>
<evidence type="ECO:0000313" key="1">
    <source>
        <dbReference type="EMBL" id="KAK3060812.1"/>
    </source>
</evidence>
<keyword evidence="2" id="KW-1185">Reference proteome</keyword>
<dbReference type="Proteomes" id="UP001186974">
    <property type="component" value="Unassembled WGS sequence"/>
</dbReference>
<name>A0ACC3D2M7_9PEZI</name>
<evidence type="ECO:0000313" key="2">
    <source>
        <dbReference type="Proteomes" id="UP001186974"/>
    </source>
</evidence>
<dbReference type="EMBL" id="JAWDJW010008273">
    <property type="protein sequence ID" value="KAK3060812.1"/>
    <property type="molecule type" value="Genomic_DNA"/>
</dbReference>
<protein>
    <submittedName>
        <fullName evidence="1">Uncharacterized protein</fullName>
    </submittedName>
</protein>
<gene>
    <name evidence="1" type="ORF">LTS18_007636</name>
</gene>
<organism evidence="1 2">
    <name type="scientific">Coniosporium uncinatum</name>
    <dbReference type="NCBI Taxonomy" id="93489"/>
    <lineage>
        <taxon>Eukaryota</taxon>
        <taxon>Fungi</taxon>
        <taxon>Dikarya</taxon>
        <taxon>Ascomycota</taxon>
        <taxon>Pezizomycotina</taxon>
        <taxon>Dothideomycetes</taxon>
        <taxon>Dothideomycetes incertae sedis</taxon>
        <taxon>Coniosporium</taxon>
    </lineage>
</organism>